<feature type="domain" description="VPS37 C-terminal" evidence="9">
    <location>
        <begin position="1"/>
        <end position="23"/>
    </location>
</feature>
<comment type="caution">
    <text evidence="10">The sequence shown here is derived from an EMBL/GenBank/DDBJ whole genome shotgun (WGS) entry which is preliminary data.</text>
</comment>
<gene>
    <name evidence="10" type="ORF">C2E21_9126</name>
</gene>
<comment type="similarity">
    <text evidence="2">Belongs to the VPS37 family.</text>
</comment>
<sequence length="116" mass="12181">MRRLKRARQQEEEEQQRAAEAAAAEIAKLQLRHVLIPPIVVNPDATMALAHSSGAWHHEKAGAGDMKQQGEGCPANSSNSSDCTCGGAHCGIIVVVQGGETAFSHVSLSPATAADR</sequence>
<name>A0A2P6TC79_CHLSO</name>
<keyword evidence="5 6" id="KW-0653">Protein transport</keyword>
<reference evidence="10 11" key="1">
    <citation type="journal article" date="2018" name="Plant J.">
        <title>Genome sequences of Chlorella sorokiniana UTEX 1602 and Micractinium conductrix SAG 241.80: implications to maltose excretion by a green alga.</title>
        <authorList>
            <person name="Arriola M.B."/>
            <person name="Velmurugan N."/>
            <person name="Zhang Y."/>
            <person name="Plunkett M.H."/>
            <person name="Hondzo H."/>
            <person name="Barney B.M."/>
        </authorList>
    </citation>
    <scope>NUCLEOTIDE SEQUENCE [LARGE SCALE GENOMIC DNA]</scope>
    <source>
        <strain evidence="11">UTEX 1602</strain>
    </source>
</reference>
<accession>A0A2P6TC79</accession>
<evidence type="ECO:0000256" key="7">
    <source>
        <dbReference type="SAM" id="Coils"/>
    </source>
</evidence>
<feature type="region of interest" description="Disordered" evidence="8">
    <location>
        <begin position="59"/>
        <end position="78"/>
    </location>
</feature>
<evidence type="ECO:0000256" key="2">
    <source>
        <dbReference type="ARBA" id="ARBA00007617"/>
    </source>
</evidence>
<evidence type="ECO:0000313" key="11">
    <source>
        <dbReference type="Proteomes" id="UP000239899"/>
    </source>
</evidence>
<comment type="subcellular location">
    <subcellularLocation>
        <location evidence="1">Endosome</location>
    </subcellularLocation>
</comment>
<keyword evidence="11" id="KW-1185">Reference proteome</keyword>
<evidence type="ECO:0000259" key="9">
    <source>
        <dbReference type="PROSITE" id="PS51314"/>
    </source>
</evidence>
<dbReference type="InterPro" id="IPR009851">
    <property type="entry name" value="Mod_r"/>
</dbReference>
<dbReference type="Proteomes" id="UP000239899">
    <property type="component" value="Unassembled WGS sequence"/>
</dbReference>
<evidence type="ECO:0000256" key="8">
    <source>
        <dbReference type="SAM" id="MobiDB-lite"/>
    </source>
</evidence>
<keyword evidence="3 6" id="KW-0813">Transport</keyword>
<evidence type="ECO:0000256" key="3">
    <source>
        <dbReference type="ARBA" id="ARBA00022448"/>
    </source>
</evidence>
<keyword evidence="10" id="KW-0808">Transferase</keyword>
<protein>
    <submittedName>
        <fullName evidence="10">Glycosyl transferase family 1 isoform B</fullName>
    </submittedName>
</protein>
<dbReference type="PROSITE" id="PS51314">
    <property type="entry name" value="VPS37_C"/>
    <property type="match status" value="1"/>
</dbReference>
<evidence type="ECO:0000256" key="4">
    <source>
        <dbReference type="ARBA" id="ARBA00022753"/>
    </source>
</evidence>
<evidence type="ECO:0000313" key="10">
    <source>
        <dbReference type="EMBL" id="PRW20236.1"/>
    </source>
</evidence>
<feature type="coiled-coil region" evidence="7">
    <location>
        <begin position="1"/>
        <end position="32"/>
    </location>
</feature>
<proteinExistence type="inferred from homology"/>
<dbReference type="GO" id="GO:0000813">
    <property type="term" value="C:ESCRT I complex"/>
    <property type="evidence" value="ECO:0007669"/>
    <property type="project" value="UniProtKB-ARBA"/>
</dbReference>
<keyword evidence="4" id="KW-0967">Endosome</keyword>
<evidence type="ECO:0000256" key="1">
    <source>
        <dbReference type="ARBA" id="ARBA00004177"/>
    </source>
</evidence>
<organism evidence="10 11">
    <name type="scientific">Chlorella sorokiniana</name>
    <name type="common">Freshwater green alga</name>
    <dbReference type="NCBI Taxonomy" id="3076"/>
    <lineage>
        <taxon>Eukaryota</taxon>
        <taxon>Viridiplantae</taxon>
        <taxon>Chlorophyta</taxon>
        <taxon>core chlorophytes</taxon>
        <taxon>Trebouxiophyceae</taxon>
        <taxon>Chlorellales</taxon>
        <taxon>Chlorellaceae</taxon>
        <taxon>Chlorella clade</taxon>
        <taxon>Chlorella</taxon>
    </lineage>
</organism>
<keyword evidence="7" id="KW-0175">Coiled coil</keyword>
<dbReference type="AlphaFoldDB" id="A0A2P6TC79"/>
<dbReference type="OrthoDB" id="10555127at2759"/>
<evidence type="ECO:0000256" key="5">
    <source>
        <dbReference type="ARBA" id="ARBA00022927"/>
    </source>
</evidence>
<dbReference type="EMBL" id="LHPG02000025">
    <property type="protein sequence ID" value="PRW20236.1"/>
    <property type="molecule type" value="Genomic_DNA"/>
</dbReference>
<evidence type="ECO:0000256" key="6">
    <source>
        <dbReference type="PROSITE-ProRule" id="PRU00646"/>
    </source>
</evidence>
<dbReference type="GO" id="GO:0016740">
    <property type="term" value="F:transferase activity"/>
    <property type="evidence" value="ECO:0007669"/>
    <property type="project" value="UniProtKB-KW"/>
</dbReference>
<dbReference type="GO" id="GO:0015031">
    <property type="term" value="P:protein transport"/>
    <property type="evidence" value="ECO:0007669"/>
    <property type="project" value="UniProtKB-UniRule"/>
</dbReference>